<dbReference type="PANTHER" id="PTHR43353">
    <property type="entry name" value="SUCCINATE-SEMIALDEHYDE DEHYDROGENASE, MITOCHONDRIAL"/>
    <property type="match status" value="1"/>
</dbReference>
<dbReference type="Proteomes" id="UP000032120">
    <property type="component" value="Unassembled WGS sequence"/>
</dbReference>
<dbReference type="PANTHER" id="PTHR43353:SF5">
    <property type="entry name" value="SUCCINATE-SEMIALDEHYDE DEHYDROGENASE, MITOCHONDRIAL"/>
    <property type="match status" value="1"/>
</dbReference>
<name>A0A0D0IKB4_9MICO</name>
<dbReference type="InterPro" id="IPR050740">
    <property type="entry name" value="Aldehyde_DH_Superfamily"/>
</dbReference>
<dbReference type="InterPro" id="IPR015590">
    <property type="entry name" value="Aldehyde_DH_dom"/>
</dbReference>
<dbReference type="InterPro" id="IPR016161">
    <property type="entry name" value="Ald_DH/histidinol_DH"/>
</dbReference>
<dbReference type="OrthoDB" id="6882680at2"/>
<feature type="domain" description="Aldehyde dehydrogenase" evidence="3">
    <location>
        <begin position="14"/>
        <end position="467"/>
    </location>
</feature>
<dbReference type="Gene3D" id="3.40.605.10">
    <property type="entry name" value="Aldehyde Dehydrogenase, Chain A, domain 1"/>
    <property type="match status" value="1"/>
</dbReference>
<evidence type="ECO:0000259" key="3">
    <source>
        <dbReference type="Pfam" id="PF00171"/>
    </source>
</evidence>
<keyword evidence="5" id="KW-1185">Reference proteome</keyword>
<accession>A0A0D0IKB4</accession>
<organism evidence="4 5">
    <name type="scientific">Leucobacter komagatae</name>
    <dbReference type="NCBI Taxonomy" id="55969"/>
    <lineage>
        <taxon>Bacteria</taxon>
        <taxon>Bacillati</taxon>
        <taxon>Actinomycetota</taxon>
        <taxon>Actinomycetes</taxon>
        <taxon>Micrococcales</taxon>
        <taxon>Microbacteriaceae</taxon>
        <taxon>Leucobacter</taxon>
    </lineage>
</organism>
<dbReference type="FunFam" id="3.40.605.10:FF:000007">
    <property type="entry name" value="NAD/NADP-dependent betaine aldehyde dehydrogenase"/>
    <property type="match status" value="1"/>
</dbReference>
<dbReference type="RefSeq" id="WP_042545286.1">
    <property type="nucleotide sequence ID" value="NZ_JXSQ01000033.1"/>
</dbReference>
<comment type="similarity">
    <text evidence="1">Belongs to the aldehyde dehydrogenase family.</text>
</comment>
<evidence type="ECO:0000256" key="2">
    <source>
        <dbReference type="ARBA" id="ARBA00023002"/>
    </source>
</evidence>
<evidence type="ECO:0000313" key="4">
    <source>
        <dbReference type="EMBL" id="KIP51502.1"/>
    </source>
</evidence>
<proteinExistence type="inferred from homology"/>
<reference evidence="4 5" key="1">
    <citation type="submission" date="2015-01" db="EMBL/GenBank/DDBJ databases">
        <title>Draft genome sequence of Leucobacter komagatae strain VKM ST2845.</title>
        <authorList>
            <person name="Karlyshev A.V."/>
            <person name="Kudryashova E.B."/>
        </authorList>
    </citation>
    <scope>NUCLEOTIDE SEQUENCE [LARGE SCALE GENOMIC DNA]</scope>
    <source>
        <strain evidence="4 5">VKM ST2845</strain>
    </source>
</reference>
<dbReference type="Pfam" id="PF00171">
    <property type="entry name" value="Aldedh"/>
    <property type="match status" value="1"/>
</dbReference>
<sequence>MTLKNVRNYIDGSWVEGAGTFTVVNPASRAQLAAVAASTADHVDGAVSAAHAAFATWRFTTVFQRATMLRSIADVVERREDELLLAITQEMGKTLGESRGEVQKLAQAFRYYAAEGERVVGRVVPNEASSITSLVTYEPVGVVAAITPWNYPLELIGWKLCAALAAGATIVVKPSEFSTLSAALLFECMDEAGLPAGVANLVFGRGIGPDLVGHPLVSKIAFTGSTATGNQIARSVHHAIPLSMELGGTCPMVVTEHADLQKAVSAAARRGFRNAGQICIAINRIYVHSSLYEEFLSRLAVAVDALVIGDGTEDGVDMGPLATEEGLAKARRHVDDALAHGARIVSARRDVPASGSFMCPAVLADCTPDMLVMNEETFGPVVGVSAFDSIDDALELANRPDSGLAAYAFTESLAEAHLLSARLDYGNVAINNPDPGIMNAPYGGRKGSGFGYEHGPEGLLGYLEIKHTRIAHALPGA</sequence>
<protein>
    <submittedName>
        <fullName evidence="4">Aldehyde dehydrogenase</fullName>
    </submittedName>
</protein>
<keyword evidence="2" id="KW-0560">Oxidoreductase</keyword>
<comment type="caution">
    <text evidence="4">The sequence shown here is derived from an EMBL/GenBank/DDBJ whole genome shotgun (WGS) entry which is preliminary data.</text>
</comment>
<dbReference type="InterPro" id="IPR016160">
    <property type="entry name" value="Ald_DH_CS_CYS"/>
</dbReference>
<gene>
    <name evidence="4" type="ORF">SD72_15035</name>
</gene>
<dbReference type="InterPro" id="IPR016162">
    <property type="entry name" value="Ald_DH_N"/>
</dbReference>
<evidence type="ECO:0000256" key="1">
    <source>
        <dbReference type="ARBA" id="ARBA00009986"/>
    </source>
</evidence>
<evidence type="ECO:0000313" key="5">
    <source>
        <dbReference type="Proteomes" id="UP000032120"/>
    </source>
</evidence>
<dbReference type="PROSITE" id="PS00070">
    <property type="entry name" value="ALDEHYDE_DEHYDR_CYS"/>
    <property type="match status" value="1"/>
</dbReference>
<dbReference type="GO" id="GO:0016620">
    <property type="term" value="F:oxidoreductase activity, acting on the aldehyde or oxo group of donors, NAD or NADP as acceptor"/>
    <property type="evidence" value="ECO:0007669"/>
    <property type="project" value="InterPro"/>
</dbReference>
<dbReference type="SUPFAM" id="SSF53720">
    <property type="entry name" value="ALDH-like"/>
    <property type="match status" value="1"/>
</dbReference>
<dbReference type="InterPro" id="IPR016163">
    <property type="entry name" value="Ald_DH_C"/>
</dbReference>
<dbReference type="Gene3D" id="3.40.309.10">
    <property type="entry name" value="Aldehyde Dehydrogenase, Chain A, domain 2"/>
    <property type="match status" value="1"/>
</dbReference>
<dbReference type="EMBL" id="JXSQ01000033">
    <property type="protein sequence ID" value="KIP51502.1"/>
    <property type="molecule type" value="Genomic_DNA"/>
</dbReference>
<dbReference type="AlphaFoldDB" id="A0A0D0IKB4"/>